<comment type="caution">
    <text evidence="2">The sequence shown here is derived from an EMBL/GenBank/DDBJ whole genome shotgun (WGS) entry which is preliminary data.</text>
</comment>
<accession>A0A8K0GXV7</accession>
<dbReference type="InterPro" id="IPR001005">
    <property type="entry name" value="SANT/Myb"/>
</dbReference>
<feature type="region of interest" description="Disordered" evidence="1">
    <location>
        <begin position="1"/>
        <end position="75"/>
    </location>
</feature>
<feature type="region of interest" description="Disordered" evidence="1">
    <location>
        <begin position="344"/>
        <end position="364"/>
    </location>
</feature>
<evidence type="ECO:0000313" key="3">
    <source>
        <dbReference type="Proteomes" id="UP000796880"/>
    </source>
</evidence>
<proteinExistence type="predicted"/>
<feature type="compositionally biased region" description="Low complexity" evidence="1">
    <location>
        <begin position="171"/>
        <end position="183"/>
    </location>
</feature>
<dbReference type="AlphaFoldDB" id="A0A8K0GXV7"/>
<gene>
    <name evidence="2" type="ORF">FNV43_RR17425</name>
</gene>
<dbReference type="Proteomes" id="UP000796880">
    <property type="component" value="Unassembled WGS sequence"/>
</dbReference>
<dbReference type="InterPro" id="IPR009057">
    <property type="entry name" value="Homeodomain-like_sf"/>
</dbReference>
<feature type="region of interest" description="Disordered" evidence="1">
    <location>
        <begin position="154"/>
        <end position="183"/>
    </location>
</feature>
<protein>
    <submittedName>
        <fullName evidence="2">Uncharacterized protein</fullName>
    </submittedName>
</protein>
<feature type="region of interest" description="Disordered" evidence="1">
    <location>
        <begin position="502"/>
        <end position="523"/>
    </location>
</feature>
<dbReference type="CDD" id="cd00167">
    <property type="entry name" value="SANT"/>
    <property type="match status" value="1"/>
</dbReference>
<dbReference type="Gene3D" id="1.10.10.60">
    <property type="entry name" value="Homeodomain-like"/>
    <property type="match status" value="1"/>
</dbReference>
<reference evidence="2" key="1">
    <citation type="submission" date="2020-03" db="EMBL/GenBank/DDBJ databases">
        <title>A high-quality chromosome-level genome assembly of a woody plant with both climbing and erect habits, Rhamnella rubrinervis.</title>
        <authorList>
            <person name="Lu Z."/>
            <person name="Yang Y."/>
            <person name="Zhu X."/>
            <person name="Sun Y."/>
        </authorList>
    </citation>
    <scope>NUCLEOTIDE SEQUENCE</scope>
    <source>
        <strain evidence="2">BYM</strain>
        <tissue evidence="2">Leaf</tissue>
    </source>
</reference>
<dbReference type="PANTHER" id="PTHR14000:SF17">
    <property type="entry name" value="MYB-LIKE DOMAIN-CONTAINING PROTEIN"/>
    <property type="match status" value="1"/>
</dbReference>
<feature type="compositionally biased region" description="Basic residues" evidence="1">
    <location>
        <begin position="39"/>
        <end position="50"/>
    </location>
</feature>
<dbReference type="OrthoDB" id="552191at2759"/>
<feature type="compositionally biased region" description="Low complexity" evidence="1">
    <location>
        <begin position="61"/>
        <end position="75"/>
    </location>
</feature>
<sequence>MPNRDSVVYTERTTTLRRSPRFLHQKTTPEQEHPTPLRKSPRLALKKKTAPKPEDLKTPNSKSRSSRVSSFDPSLSSVQYALKKSDEDFVDNIRRKSSKCNDGSRKFGNLSSWRKKSSVVSIGDDGYQCLRRSPRIASQRNAVACEHKDFPENIGKKSGVSDNGARNCETSSNGSKKSSRSCNGVDGFQSLRRSPRFFSQKNIVDDSVEVSGIKGISHNSKSKVELSDIGKPGVCVNSCERFVPKSEKARRRSSVDPKAVDAGGREMKSVELDDRCGQVEVGRKRKRDEEGNRTVHGWTKEQELALQRAYLVAKPTPHFWKKVSKLVPGKSAWECFNKVHSDHITPPQPRPLSRAKTGNNSSPLRHFQLSASKLIKPTKPKVRRRSCNNRKSRLVQKTVRQLLQRNYCMDKDHEVDFFSVLEPNLDISTQAFQADYILSTPKNLQGNKQLLQKCSERFSSGRKKPPSRFSNSCETALFSPPVLKQVKNRALHEKYIDQLHSREAKRVASSQHSGKSTSREGGKECHFQKVDVVGAAKSALVSEVRDAIDKLQNVHASATINDSDLDDDAEDGI</sequence>
<name>A0A8K0GXV7_9ROSA</name>
<evidence type="ECO:0000313" key="2">
    <source>
        <dbReference type="EMBL" id="KAF3439150.1"/>
    </source>
</evidence>
<keyword evidence="3" id="KW-1185">Reference proteome</keyword>
<dbReference type="SUPFAM" id="SSF46689">
    <property type="entry name" value="Homeodomain-like"/>
    <property type="match status" value="1"/>
</dbReference>
<evidence type="ECO:0000256" key="1">
    <source>
        <dbReference type="SAM" id="MobiDB-lite"/>
    </source>
</evidence>
<organism evidence="2 3">
    <name type="scientific">Rhamnella rubrinervis</name>
    <dbReference type="NCBI Taxonomy" id="2594499"/>
    <lineage>
        <taxon>Eukaryota</taxon>
        <taxon>Viridiplantae</taxon>
        <taxon>Streptophyta</taxon>
        <taxon>Embryophyta</taxon>
        <taxon>Tracheophyta</taxon>
        <taxon>Spermatophyta</taxon>
        <taxon>Magnoliopsida</taxon>
        <taxon>eudicotyledons</taxon>
        <taxon>Gunneridae</taxon>
        <taxon>Pentapetalae</taxon>
        <taxon>rosids</taxon>
        <taxon>fabids</taxon>
        <taxon>Rosales</taxon>
        <taxon>Rhamnaceae</taxon>
        <taxon>rhamnoid group</taxon>
        <taxon>Rhamneae</taxon>
        <taxon>Rhamnella</taxon>
    </lineage>
</organism>
<dbReference type="EMBL" id="VOIH02000008">
    <property type="protein sequence ID" value="KAF3439150.1"/>
    <property type="molecule type" value="Genomic_DNA"/>
</dbReference>
<dbReference type="PANTHER" id="PTHR14000">
    <property type="entry name" value="FINGER CCCH DOMAIN PROTEIN, PUTATIVE (DUF3755)-RELATED"/>
    <property type="match status" value="1"/>
</dbReference>